<dbReference type="GO" id="GO:0005829">
    <property type="term" value="C:cytosol"/>
    <property type="evidence" value="ECO:0007669"/>
    <property type="project" value="TreeGrafter"/>
</dbReference>
<dbReference type="EMBL" id="DNZF01000072">
    <property type="protein sequence ID" value="HBK52973.1"/>
    <property type="molecule type" value="Genomic_DNA"/>
</dbReference>
<name>A0A354YUD2_9FIRM</name>
<feature type="non-terminal residue" evidence="4">
    <location>
        <position position="1"/>
    </location>
</feature>
<feature type="domain" description="MTTase N-terminal" evidence="2">
    <location>
        <begin position="1"/>
        <end position="70"/>
    </location>
</feature>
<dbReference type="SUPFAM" id="SSF102114">
    <property type="entry name" value="Radical SAM enzymes"/>
    <property type="match status" value="1"/>
</dbReference>
<evidence type="ECO:0000313" key="4">
    <source>
        <dbReference type="EMBL" id="HBK52973.1"/>
    </source>
</evidence>
<evidence type="ECO:0000259" key="3">
    <source>
        <dbReference type="PROSITE" id="PS51918"/>
    </source>
</evidence>
<dbReference type="PANTHER" id="PTHR43020">
    <property type="entry name" value="CDK5 REGULATORY SUBUNIT-ASSOCIATED PROTEIN 1"/>
    <property type="match status" value="1"/>
</dbReference>
<gene>
    <name evidence="4" type="ORF">DDZ44_03420</name>
</gene>
<dbReference type="PROSITE" id="PS01278">
    <property type="entry name" value="MTTASE_RADICAL"/>
    <property type="match status" value="1"/>
</dbReference>
<reference evidence="4 5" key="1">
    <citation type="journal article" date="2018" name="Nat. Biotechnol.">
        <title>A standardized bacterial taxonomy based on genome phylogeny substantially revises the tree of life.</title>
        <authorList>
            <person name="Parks D.H."/>
            <person name="Chuvochina M."/>
            <person name="Waite D.W."/>
            <person name="Rinke C."/>
            <person name="Skarshewski A."/>
            <person name="Chaumeil P.A."/>
            <person name="Hugenholtz P."/>
        </authorList>
    </citation>
    <scope>NUCLEOTIDE SEQUENCE [LARGE SCALE GENOMIC DNA]</scope>
    <source>
        <strain evidence="4">UBA10948</strain>
    </source>
</reference>
<dbReference type="GO" id="GO:0035597">
    <property type="term" value="F:tRNA-2-methylthio-N(6)-dimethylallyladenosine(37) synthase activity"/>
    <property type="evidence" value="ECO:0007669"/>
    <property type="project" value="TreeGrafter"/>
</dbReference>
<protein>
    <submittedName>
        <fullName evidence="4">tRNA (N6-isopentenyl adenosine(37)-C2)-methylthiotransferase MiaB</fullName>
    </submittedName>
</protein>
<sequence>VRHSAENKVYGKLGEIASLKKKRPEILIAFGGCMAQLPEVRQKLKKRGVDVVFGTHNIHELPYLIARAQEERSPVFEVWEKEGRIVEPLPSCRKPGLSAFVNIMFGCNNFCSYCIVPYTRGRERSRKADDIIRELEELAAAGYKEVTLLG</sequence>
<dbReference type="InterPro" id="IPR023404">
    <property type="entry name" value="rSAM_horseshoe"/>
</dbReference>
<proteinExistence type="predicted"/>
<dbReference type="Pfam" id="PF04055">
    <property type="entry name" value="Radical_SAM"/>
    <property type="match status" value="1"/>
</dbReference>
<dbReference type="PROSITE" id="PS51918">
    <property type="entry name" value="RADICAL_SAM"/>
    <property type="match status" value="1"/>
</dbReference>
<dbReference type="AlphaFoldDB" id="A0A354YUD2"/>
<feature type="domain" description="Radical SAM core" evidence="3">
    <location>
        <begin position="93"/>
        <end position="150"/>
    </location>
</feature>
<dbReference type="PROSITE" id="PS51449">
    <property type="entry name" value="MTTASE_N"/>
    <property type="match status" value="1"/>
</dbReference>
<dbReference type="Gene3D" id="3.40.50.12160">
    <property type="entry name" value="Methylthiotransferase, N-terminal domain"/>
    <property type="match status" value="1"/>
</dbReference>
<dbReference type="InterPro" id="IPR058240">
    <property type="entry name" value="rSAM_sf"/>
</dbReference>
<feature type="non-terminal residue" evidence="4">
    <location>
        <position position="150"/>
    </location>
</feature>
<evidence type="ECO:0000256" key="1">
    <source>
        <dbReference type="ARBA" id="ARBA00001966"/>
    </source>
</evidence>
<dbReference type="Gene3D" id="3.80.30.20">
    <property type="entry name" value="tm_1862 like domain"/>
    <property type="match status" value="1"/>
</dbReference>
<comment type="cofactor">
    <cofactor evidence="1">
        <name>[4Fe-4S] cluster</name>
        <dbReference type="ChEBI" id="CHEBI:49883"/>
    </cofactor>
</comment>
<evidence type="ECO:0000313" key="5">
    <source>
        <dbReference type="Proteomes" id="UP000263273"/>
    </source>
</evidence>
<dbReference type="PANTHER" id="PTHR43020:SF2">
    <property type="entry name" value="MITOCHONDRIAL TRNA METHYLTHIOTRANSFERASE CDK5RAP1"/>
    <property type="match status" value="1"/>
</dbReference>
<dbReference type="SFLD" id="SFLDS00029">
    <property type="entry name" value="Radical_SAM"/>
    <property type="match status" value="1"/>
</dbReference>
<dbReference type="GO" id="GO:0046872">
    <property type="term" value="F:metal ion binding"/>
    <property type="evidence" value="ECO:0007669"/>
    <property type="project" value="UniProtKB-KW"/>
</dbReference>
<dbReference type="InterPro" id="IPR013848">
    <property type="entry name" value="Methylthiotransferase_N"/>
</dbReference>
<dbReference type="Proteomes" id="UP000263273">
    <property type="component" value="Unassembled WGS sequence"/>
</dbReference>
<dbReference type="InterPro" id="IPR038135">
    <property type="entry name" value="Methylthiotransferase_N_sf"/>
</dbReference>
<dbReference type="InterPro" id="IPR020612">
    <property type="entry name" value="Methylthiotransferase_CS"/>
</dbReference>
<dbReference type="InterPro" id="IPR007197">
    <property type="entry name" value="rSAM"/>
</dbReference>
<evidence type="ECO:0000259" key="2">
    <source>
        <dbReference type="PROSITE" id="PS51449"/>
    </source>
</evidence>
<organism evidence="4 5">
    <name type="scientific">Syntrophomonas wolfei</name>
    <dbReference type="NCBI Taxonomy" id="863"/>
    <lineage>
        <taxon>Bacteria</taxon>
        <taxon>Bacillati</taxon>
        <taxon>Bacillota</taxon>
        <taxon>Clostridia</taxon>
        <taxon>Eubacteriales</taxon>
        <taxon>Syntrophomonadaceae</taxon>
        <taxon>Syntrophomonas</taxon>
    </lineage>
</organism>
<comment type="caution">
    <text evidence="4">The sequence shown here is derived from an EMBL/GenBank/DDBJ whole genome shotgun (WGS) entry which is preliminary data.</text>
</comment>
<accession>A0A354YUD2</accession>
<keyword evidence="4" id="KW-0808">Transferase</keyword>
<dbReference type="GO" id="GO:0051539">
    <property type="term" value="F:4 iron, 4 sulfur cluster binding"/>
    <property type="evidence" value="ECO:0007669"/>
    <property type="project" value="UniProtKB-KW"/>
</dbReference>